<dbReference type="InterPro" id="IPR002100">
    <property type="entry name" value="TF_MADSbox"/>
</dbReference>
<organism evidence="10 11">
    <name type="scientific">Cinchona calisaya</name>
    <dbReference type="NCBI Taxonomy" id="153742"/>
    <lineage>
        <taxon>Eukaryota</taxon>
        <taxon>Viridiplantae</taxon>
        <taxon>Streptophyta</taxon>
        <taxon>Embryophyta</taxon>
        <taxon>Tracheophyta</taxon>
        <taxon>Spermatophyta</taxon>
        <taxon>Magnoliopsida</taxon>
        <taxon>eudicotyledons</taxon>
        <taxon>Gunneridae</taxon>
        <taxon>Pentapetalae</taxon>
        <taxon>asterids</taxon>
        <taxon>lamiids</taxon>
        <taxon>Gentianales</taxon>
        <taxon>Rubiaceae</taxon>
        <taxon>Cinchonoideae</taxon>
        <taxon>Cinchoneae</taxon>
        <taxon>Cinchona</taxon>
    </lineage>
</organism>
<dbReference type="PROSITE" id="PS50066">
    <property type="entry name" value="MADS_BOX_2"/>
    <property type="match status" value="1"/>
</dbReference>
<comment type="caution">
    <text evidence="10">The sequence shown here is derived from an EMBL/GenBank/DDBJ whole genome shotgun (WGS) entry which is preliminary data.</text>
</comment>
<evidence type="ECO:0000256" key="4">
    <source>
        <dbReference type="ARBA" id="ARBA00023163"/>
    </source>
</evidence>
<evidence type="ECO:0000313" key="11">
    <source>
        <dbReference type="Proteomes" id="UP001630127"/>
    </source>
</evidence>
<evidence type="ECO:0008006" key="12">
    <source>
        <dbReference type="Google" id="ProtNLM"/>
    </source>
</evidence>
<dbReference type="Gene3D" id="3.40.1810.10">
    <property type="entry name" value="Transcription factor, MADS-box"/>
    <property type="match status" value="1"/>
</dbReference>
<comment type="subcellular location">
    <subcellularLocation>
        <location evidence="1">Nucleus</location>
    </subcellularLocation>
</comment>
<keyword evidence="5" id="KW-0539">Nucleus</keyword>
<evidence type="ECO:0000256" key="1">
    <source>
        <dbReference type="ARBA" id="ARBA00004123"/>
    </source>
</evidence>
<dbReference type="PANTHER" id="PTHR48019">
    <property type="entry name" value="SERUM RESPONSE FACTOR HOMOLOG"/>
    <property type="match status" value="1"/>
</dbReference>
<sequence>MGRGKIEIKKIENTNSRQVTFTKRRNGLLKKAFELGVLCDAQVAVIIFSNTGKLFEFASSSMPQILARYTKCIEPSESSSVEHQPEPAQGPKEEDILKEEIEKLKLKQSQMMGKDLNGLGLKELKEVEQQLNEGLSLLKERKERMLMEQLEQARIQEQRALQENQTLRTKIAELQHLLPSNERPPAPNYIDYYLVEKANMPAKGITAHPDNAFVSVENEDSDTNLCLGLSSGTFEKSKASEAAECRSGGARKRKRRTHWSTDESQIN</sequence>
<evidence type="ECO:0000256" key="7">
    <source>
        <dbReference type="SAM" id="MobiDB-lite"/>
    </source>
</evidence>
<feature type="domain" description="MADS-box" evidence="8">
    <location>
        <begin position="1"/>
        <end position="61"/>
    </location>
</feature>
<feature type="domain" description="K-box" evidence="9">
    <location>
        <begin position="87"/>
        <end position="177"/>
    </location>
</feature>
<evidence type="ECO:0000313" key="10">
    <source>
        <dbReference type="EMBL" id="KAL3516428.1"/>
    </source>
</evidence>
<evidence type="ECO:0000256" key="2">
    <source>
        <dbReference type="ARBA" id="ARBA00023015"/>
    </source>
</evidence>
<feature type="region of interest" description="Disordered" evidence="7">
    <location>
        <begin position="237"/>
        <end position="267"/>
    </location>
</feature>
<dbReference type="Proteomes" id="UP001630127">
    <property type="component" value="Unassembled WGS sequence"/>
</dbReference>
<evidence type="ECO:0000256" key="6">
    <source>
        <dbReference type="SAM" id="Coils"/>
    </source>
</evidence>
<evidence type="ECO:0000256" key="5">
    <source>
        <dbReference type="ARBA" id="ARBA00023242"/>
    </source>
</evidence>
<evidence type="ECO:0000259" key="9">
    <source>
        <dbReference type="PROSITE" id="PS51297"/>
    </source>
</evidence>
<dbReference type="GO" id="GO:0005634">
    <property type="term" value="C:nucleus"/>
    <property type="evidence" value="ECO:0007669"/>
    <property type="project" value="UniProtKB-SubCell"/>
</dbReference>
<dbReference type="AlphaFoldDB" id="A0ABD2ZBF9"/>
<dbReference type="CDD" id="cd00265">
    <property type="entry name" value="MADS_MEF2_like"/>
    <property type="match status" value="1"/>
</dbReference>
<dbReference type="GO" id="GO:0003677">
    <property type="term" value="F:DNA binding"/>
    <property type="evidence" value="ECO:0007669"/>
    <property type="project" value="UniProtKB-KW"/>
</dbReference>
<dbReference type="Pfam" id="PF00319">
    <property type="entry name" value="SRF-TF"/>
    <property type="match status" value="1"/>
</dbReference>
<dbReference type="SUPFAM" id="SSF55455">
    <property type="entry name" value="SRF-like"/>
    <property type="match status" value="1"/>
</dbReference>
<keyword evidence="3" id="KW-0238">DNA-binding</keyword>
<proteinExistence type="predicted"/>
<protein>
    <recommendedName>
        <fullName evidence="12">Agamous-like MADS-box protein AGL15</fullName>
    </recommendedName>
</protein>
<name>A0ABD2ZBF9_9GENT</name>
<evidence type="ECO:0000256" key="3">
    <source>
        <dbReference type="ARBA" id="ARBA00023125"/>
    </source>
</evidence>
<dbReference type="PRINTS" id="PR00404">
    <property type="entry name" value="MADSDOMAIN"/>
</dbReference>
<dbReference type="Pfam" id="PF01486">
    <property type="entry name" value="K-box"/>
    <property type="match status" value="1"/>
</dbReference>
<feature type="compositionally biased region" description="Basic residues" evidence="7">
    <location>
        <begin position="249"/>
        <end position="258"/>
    </location>
</feature>
<accession>A0ABD2ZBF9</accession>
<dbReference type="EMBL" id="JBJUIK010000010">
    <property type="protein sequence ID" value="KAL3516428.1"/>
    <property type="molecule type" value="Genomic_DNA"/>
</dbReference>
<keyword evidence="6" id="KW-0175">Coiled coil</keyword>
<gene>
    <name evidence="10" type="ORF">ACH5RR_023330</name>
</gene>
<dbReference type="PROSITE" id="PS51297">
    <property type="entry name" value="K_BOX"/>
    <property type="match status" value="1"/>
</dbReference>
<dbReference type="InterPro" id="IPR033896">
    <property type="entry name" value="MEF2-like_N"/>
</dbReference>
<reference evidence="10 11" key="1">
    <citation type="submission" date="2024-11" db="EMBL/GenBank/DDBJ databases">
        <title>A near-complete genome assembly of Cinchona calisaya.</title>
        <authorList>
            <person name="Lian D.C."/>
            <person name="Zhao X.W."/>
            <person name="Wei L."/>
        </authorList>
    </citation>
    <scope>NUCLEOTIDE SEQUENCE [LARGE SCALE GENOMIC DNA]</scope>
    <source>
        <tissue evidence="10">Nenye</tissue>
    </source>
</reference>
<dbReference type="InterPro" id="IPR002487">
    <property type="entry name" value="TF_Kbox"/>
</dbReference>
<dbReference type="SMART" id="SM00432">
    <property type="entry name" value="MADS"/>
    <property type="match status" value="1"/>
</dbReference>
<dbReference type="InterPro" id="IPR050142">
    <property type="entry name" value="MADS-box/MEF2_TF"/>
</dbReference>
<keyword evidence="11" id="KW-1185">Reference proteome</keyword>
<feature type="coiled-coil region" evidence="6">
    <location>
        <begin position="121"/>
        <end position="177"/>
    </location>
</feature>
<evidence type="ECO:0000259" key="8">
    <source>
        <dbReference type="PROSITE" id="PS50066"/>
    </source>
</evidence>
<dbReference type="InterPro" id="IPR036879">
    <property type="entry name" value="TF_MADSbox_sf"/>
</dbReference>
<keyword evidence="2" id="KW-0805">Transcription regulation</keyword>
<keyword evidence="4" id="KW-0804">Transcription</keyword>